<dbReference type="AlphaFoldDB" id="A0A8X7CG22"/>
<comment type="caution">
    <text evidence="2">The sequence shown here is derived from an EMBL/GenBank/DDBJ whole genome shotgun (WGS) entry which is preliminary data.</text>
</comment>
<evidence type="ECO:0000313" key="3">
    <source>
        <dbReference type="Proteomes" id="UP000886998"/>
    </source>
</evidence>
<organism evidence="2 3">
    <name type="scientific">Trichonephila inaurata madagascariensis</name>
    <dbReference type="NCBI Taxonomy" id="2747483"/>
    <lineage>
        <taxon>Eukaryota</taxon>
        <taxon>Metazoa</taxon>
        <taxon>Ecdysozoa</taxon>
        <taxon>Arthropoda</taxon>
        <taxon>Chelicerata</taxon>
        <taxon>Arachnida</taxon>
        <taxon>Araneae</taxon>
        <taxon>Araneomorphae</taxon>
        <taxon>Entelegynae</taxon>
        <taxon>Araneoidea</taxon>
        <taxon>Nephilidae</taxon>
        <taxon>Trichonephila</taxon>
        <taxon>Trichonephila inaurata</taxon>
    </lineage>
</organism>
<accession>A0A8X7CG22</accession>
<keyword evidence="3" id="KW-1185">Reference proteome</keyword>
<protein>
    <submittedName>
        <fullName evidence="2">Uncharacterized protein</fullName>
    </submittedName>
</protein>
<feature type="region of interest" description="Disordered" evidence="1">
    <location>
        <begin position="83"/>
        <end position="102"/>
    </location>
</feature>
<proteinExistence type="predicted"/>
<gene>
    <name evidence="2" type="ORF">TNIN_150971</name>
</gene>
<evidence type="ECO:0000256" key="1">
    <source>
        <dbReference type="SAM" id="MobiDB-lite"/>
    </source>
</evidence>
<dbReference type="OrthoDB" id="6417778at2759"/>
<name>A0A8X7CG22_9ARAC</name>
<dbReference type="Proteomes" id="UP000886998">
    <property type="component" value="Unassembled WGS sequence"/>
</dbReference>
<feature type="region of interest" description="Disordered" evidence="1">
    <location>
        <begin position="19"/>
        <end position="59"/>
    </location>
</feature>
<evidence type="ECO:0000313" key="2">
    <source>
        <dbReference type="EMBL" id="GFY63592.1"/>
    </source>
</evidence>
<dbReference type="EMBL" id="BMAV01014852">
    <property type="protein sequence ID" value="GFY63592.1"/>
    <property type="molecule type" value="Genomic_DNA"/>
</dbReference>
<sequence length="123" mass="13732">MNLLLRVNHPKRFSVDTVVPRQGEGGRGWRQTTNWTTAESTKSVPGSNGKPEYSSPLRFPRTTDAIDGDLYLYVTRISMSFGQKKLPSKSDPTHYASPARGTSTLWAHRPSVIQPIAPVLRPR</sequence>
<feature type="compositionally biased region" description="Polar residues" evidence="1">
    <location>
        <begin position="30"/>
        <end position="46"/>
    </location>
</feature>
<reference evidence="2" key="1">
    <citation type="submission" date="2020-08" db="EMBL/GenBank/DDBJ databases">
        <title>Multicomponent nature underlies the extraordinary mechanical properties of spider dragline silk.</title>
        <authorList>
            <person name="Kono N."/>
            <person name="Nakamura H."/>
            <person name="Mori M."/>
            <person name="Yoshida Y."/>
            <person name="Ohtoshi R."/>
            <person name="Malay A.D."/>
            <person name="Moran D.A.P."/>
            <person name="Tomita M."/>
            <person name="Numata K."/>
            <person name="Arakawa K."/>
        </authorList>
    </citation>
    <scope>NUCLEOTIDE SEQUENCE</scope>
</reference>